<dbReference type="RefSeq" id="WP_246012149.1">
    <property type="nucleotide sequence ID" value="NZ_RKQZ01000001.1"/>
</dbReference>
<dbReference type="GO" id="GO:0012505">
    <property type="term" value="C:endomembrane system"/>
    <property type="evidence" value="ECO:0007669"/>
    <property type="project" value="UniProtKB-SubCell"/>
</dbReference>
<dbReference type="UniPathway" id="UPA00378"/>
<keyword evidence="1" id="KW-0472">Membrane</keyword>
<evidence type="ECO:0000259" key="4">
    <source>
        <dbReference type="Pfam" id="PF16192"/>
    </source>
</evidence>
<keyword evidence="1 5" id="KW-0808">Transferase</keyword>
<evidence type="ECO:0000259" key="3">
    <source>
        <dbReference type="Pfam" id="PF13231"/>
    </source>
</evidence>
<feature type="region of interest" description="Disordered" evidence="2">
    <location>
        <begin position="1"/>
        <end position="55"/>
    </location>
</feature>
<dbReference type="InterPro" id="IPR038731">
    <property type="entry name" value="RgtA/B/C-like"/>
</dbReference>
<evidence type="ECO:0000313" key="6">
    <source>
        <dbReference type="Proteomes" id="UP000280501"/>
    </source>
</evidence>
<dbReference type="Pfam" id="PF13231">
    <property type="entry name" value="PMT_2"/>
    <property type="match status" value="1"/>
</dbReference>
<gene>
    <name evidence="5" type="ORF">EDD34_0515</name>
</gene>
<name>A0A3N4YGJ9_9MICO</name>
<feature type="compositionally biased region" description="Low complexity" evidence="2">
    <location>
        <begin position="24"/>
        <end position="48"/>
    </location>
</feature>
<feature type="transmembrane region" description="Helical" evidence="1">
    <location>
        <begin position="505"/>
        <end position="523"/>
    </location>
</feature>
<feature type="transmembrane region" description="Helical" evidence="1">
    <location>
        <begin position="479"/>
        <end position="498"/>
    </location>
</feature>
<dbReference type="Proteomes" id="UP000280501">
    <property type="component" value="Unassembled WGS sequence"/>
</dbReference>
<feature type="domain" description="Protein O-mannosyl-transferase C-terminal four TM" evidence="4">
    <location>
        <begin position="411"/>
        <end position="613"/>
    </location>
</feature>
<sequence>MPQHDANRDPQVVPAETPTDAASDAPAEVVLDVAADAAPDVPDAAPPDVTDDAAPDVTADAAPAVAGDGRPTRERLLTQLLGARRMRLGVTGRDRLWGWAGTVAVVLVAAFARLWELGRPAVLVFDETYYVKEGWSLASLGYEAAWPEDPNAAFEAGDVSSYLTGQAEYVVHPPIGKWMIALGMRLAGGATEPWQWRVASAVIGVLAVLLLVRIARRLFASSALGVLAGLLFAVDGEAIVHSRTGLLDQFLMFWVLVAFGCLLMDREWGRRRLAERVAHLVDAGSGVGLYGPRIGFRWWRFAAAVSLGLACGVKWSALWFVVAFGLLTVFWDLWARRTLGIRRWWEDGVLADVVPTTLIMLPTIVLAYVATWTGWFVNRMSYMRDWAAVNGHDAPGWWPGWADGAWQSGRSLWQYHRQMWDFHTSLDSEHNYAAHPLGWIVQSRPTSFFWERFSPGQGPCPADATHDCATAVTSLGNPIIWWLGAVALLVSLVLGIMLRDWRASGPLVGVAAGWLPWFLYSWPVAEFLGGVSRTIFTFYTIVFVPFLILAIVHVVASLLDLTDDDPPARRAVGWVTGAVAAVIVGVSVLFYPIWTAMPVPYDYWHSLMWLPSWI</sequence>
<reference evidence="5 6" key="1">
    <citation type="submission" date="2018-11" db="EMBL/GenBank/DDBJ databases">
        <title>Sequencing the genomes of 1000 actinobacteria strains.</title>
        <authorList>
            <person name="Klenk H.-P."/>
        </authorList>
    </citation>
    <scope>NUCLEOTIDE SEQUENCE [LARGE SCALE GENOMIC DNA]</scope>
    <source>
        <strain evidence="5 6">DSM 15700</strain>
    </source>
</reference>
<comment type="function">
    <text evidence="1">Protein O-mannosyltransferase that catalyzes the transfer of a single mannose residue from a polyprenol phospho-mannosyl lipidic donor to the hydroxyl group of selected serine and threonine residues in acceptor proteins.</text>
</comment>
<keyword evidence="1" id="KW-0812">Transmembrane</keyword>
<feature type="transmembrane region" description="Helical" evidence="1">
    <location>
        <begin position="356"/>
        <end position="377"/>
    </location>
</feature>
<feature type="transmembrane region" description="Helical" evidence="1">
    <location>
        <begin position="246"/>
        <end position="265"/>
    </location>
</feature>
<dbReference type="InterPro" id="IPR027005">
    <property type="entry name" value="PMT-like"/>
</dbReference>
<feature type="domain" description="Glycosyltransferase RgtA/B/C/D-like" evidence="3">
    <location>
        <begin position="172"/>
        <end position="259"/>
    </location>
</feature>
<keyword evidence="6" id="KW-1185">Reference proteome</keyword>
<dbReference type="InterPro" id="IPR032421">
    <property type="entry name" value="PMT_4TMC"/>
</dbReference>
<dbReference type="AlphaFoldDB" id="A0A3N4YGJ9"/>
<dbReference type="GO" id="GO:0005886">
    <property type="term" value="C:plasma membrane"/>
    <property type="evidence" value="ECO:0007669"/>
    <property type="project" value="UniProtKB-SubCell"/>
</dbReference>
<keyword evidence="1 5" id="KW-0328">Glycosyltransferase</keyword>
<protein>
    <recommendedName>
        <fullName evidence="1">Polyprenol-phosphate-mannose--protein mannosyltransferase</fullName>
        <ecNumber evidence="1">2.4.1.-</ecNumber>
    </recommendedName>
</protein>
<evidence type="ECO:0000313" key="5">
    <source>
        <dbReference type="EMBL" id="RPF19943.1"/>
    </source>
</evidence>
<dbReference type="PANTHER" id="PTHR10050">
    <property type="entry name" value="DOLICHYL-PHOSPHATE-MANNOSE--PROTEIN MANNOSYLTRANSFERASE"/>
    <property type="match status" value="1"/>
</dbReference>
<comment type="similarity">
    <text evidence="1">Belongs to the glycosyltransferase 39 family.</text>
</comment>
<dbReference type="EC" id="2.4.1.-" evidence="1"/>
<evidence type="ECO:0000256" key="1">
    <source>
        <dbReference type="RuleBase" id="RU367007"/>
    </source>
</evidence>
<accession>A0A3N4YGJ9</accession>
<dbReference type="PANTHER" id="PTHR10050:SF46">
    <property type="entry name" value="PROTEIN O-MANNOSYL-TRANSFERASE 2"/>
    <property type="match status" value="1"/>
</dbReference>
<comment type="caution">
    <text evidence="5">The sequence shown here is derived from an EMBL/GenBank/DDBJ whole genome shotgun (WGS) entry which is preliminary data.</text>
</comment>
<comment type="subcellular location">
    <subcellularLocation>
        <location evidence="1">Cell membrane</location>
    </subcellularLocation>
</comment>
<dbReference type="EMBL" id="RKQZ01000001">
    <property type="protein sequence ID" value="RPF19943.1"/>
    <property type="molecule type" value="Genomic_DNA"/>
</dbReference>
<feature type="transmembrane region" description="Helical" evidence="1">
    <location>
        <begin position="535"/>
        <end position="559"/>
    </location>
</feature>
<evidence type="ECO:0000256" key="2">
    <source>
        <dbReference type="SAM" id="MobiDB-lite"/>
    </source>
</evidence>
<dbReference type="Pfam" id="PF16192">
    <property type="entry name" value="PMT_4TMC"/>
    <property type="match status" value="1"/>
</dbReference>
<comment type="pathway">
    <text evidence="1">Protein modification; protein glycosylation.</text>
</comment>
<feature type="transmembrane region" description="Helical" evidence="1">
    <location>
        <begin position="96"/>
        <end position="115"/>
    </location>
</feature>
<keyword evidence="1" id="KW-1133">Transmembrane helix</keyword>
<keyword evidence="1" id="KW-1003">Cell membrane</keyword>
<dbReference type="GO" id="GO:0004169">
    <property type="term" value="F:dolichyl-phosphate-mannose-protein mannosyltransferase activity"/>
    <property type="evidence" value="ECO:0007669"/>
    <property type="project" value="UniProtKB-UniRule"/>
</dbReference>
<feature type="transmembrane region" description="Helical" evidence="1">
    <location>
        <begin position="571"/>
        <end position="594"/>
    </location>
</feature>
<organism evidence="5 6">
    <name type="scientific">Myceligenerans xiligouense</name>
    <dbReference type="NCBI Taxonomy" id="253184"/>
    <lineage>
        <taxon>Bacteria</taxon>
        <taxon>Bacillati</taxon>
        <taxon>Actinomycetota</taxon>
        <taxon>Actinomycetes</taxon>
        <taxon>Micrococcales</taxon>
        <taxon>Promicromonosporaceae</taxon>
        <taxon>Myceligenerans</taxon>
    </lineage>
</organism>
<feature type="transmembrane region" description="Helical" evidence="1">
    <location>
        <begin position="194"/>
        <end position="211"/>
    </location>
</feature>
<proteinExistence type="inferred from homology"/>
<feature type="transmembrane region" description="Helical" evidence="1">
    <location>
        <begin position="218"/>
        <end position="234"/>
    </location>
</feature>